<dbReference type="EMBL" id="UAUF01000014">
    <property type="protein sequence ID" value="SPZ11868.1"/>
    <property type="molecule type" value="Genomic_DNA"/>
</dbReference>
<evidence type="ECO:0000256" key="7">
    <source>
        <dbReference type="ARBA" id="ARBA00023136"/>
    </source>
</evidence>
<dbReference type="Proteomes" id="UP000626180">
    <property type="component" value="Unassembled WGS sequence"/>
</dbReference>
<accession>A0A2X2CV24</accession>
<comment type="similarity">
    <text evidence="2">Belongs to the autoinducer-2 exporter (AI-2E) (TC 2.A.86) family.</text>
</comment>
<keyword evidence="6 8" id="KW-1133">Transmembrane helix</keyword>
<keyword evidence="3" id="KW-0813">Transport</keyword>
<proteinExistence type="inferred from homology"/>
<evidence type="ECO:0000313" key="10">
    <source>
        <dbReference type="EMBL" id="SPZ11868.1"/>
    </source>
</evidence>
<dbReference type="Proteomes" id="UP000250443">
    <property type="component" value="Unassembled WGS sequence"/>
</dbReference>
<evidence type="ECO:0000313" key="12">
    <source>
        <dbReference type="Proteomes" id="UP000626180"/>
    </source>
</evidence>
<evidence type="ECO:0000256" key="8">
    <source>
        <dbReference type="SAM" id="Phobius"/>
    </source>
</evidence>
<keyword evidence="5 8" id="KW-0812">Transmembrane</keyword>
<keyword evidence="7 8" id="KW-0472">Membrane</keyword>
<evidence type="ECO:0000256" key="5">
    <source>
        <dbReference type="ARBA" id="ARBA00022692"/>
    </source>
</evidence>
<evidence type="ECO:0000313" key="9">
    <source>
        <dbReference type="EMBL" id="MBF8642586.1"/>
    </source>
</evidence>
<organism evidence="10 11">
    <name type="scientific">Pseudomonas luteola</name>
    <dbReference type="NCBI Taxonomy" id="47886"/>
    <lineage>
        <taxon>Bacteria</taxon>
        <taxon>Pseudomonadati</taxon>
        <taxon>Pseudomonadota</taxon>
        <taxon>Gammaproteobacteria</taxon>
        <taxon>Pseudomonadales</taxon>
        <taxon>Pseudomonadaceae</taxon>
        <taxon>Pseudomonas</taxon>
    </lineage>
</organism>
<feature type="transmembrane region" description="Helical" evidence="8">
    <location>
        <begin position="20"/>
        <end position="38"/>
    </location>
</feature>
<feature type="transmembrane region" description="Helical" evidence="8">
    <location>
        <begin position="161"/>
        <end position="179"/>
    </location>
</feature>
<sequence>MAIRRVITQWFARYFSQDEAVVLSVLLILGFALVMLLGKPLAPFLTALVVAFLLQGGVSRLEHWRVPRLWAISLMFLSFLGIFLGLLLFVLPLVWDQLVTLLQESPRMFAQAQVLLDELQQRYPSVVTHEQIQGWIGTAGSELTALAQRAVRLSLTSLGNIIAFGTFLVLVPILVFFMLKDKDLLVGFFLSVLPRKRTLMARVWKEVDEQIANYVRGKVIEIVIVAAVSYATFYILGLPYAMLLGLVVGLSVLIPFIGAAVATLPVAAVAGFSFGLGDQFLYAILAYTIIQILDGNVLSPLLFSGAVNLHPVAIILAILFFGGTLGFWGIFFAIPLATLFKALWSAWPRDAVVVSDNNTSEKSP</sequence>
<dbReference type="PANTHER" id="PTHR21716">
    <property type="entry name" value="TRANSMEMBRANE PROTEIN"/>
    <property type="match status" value="1"/>
</dbReference>
<dbReference type="GO" id="GO:0005886">
    <property type="term" value="C:plasma membrane"/>
    <property type="evidence" value="ECO:0007669"/>
    <property type="project" value="UniProtKB-SubCell"/>
</dbReference>
<dbReference type="Pfam" id="PF01594">
    <property type="entry name" value="AI-2E_transport"/>
    <property type="match status" value="1"/>
</dbReference>
<protein>
    <submittedName>
        <fullName evidence="9">AI-2E family transporter</fullName>
    </submittedName>
    <submittedName>
        <fullName evidence="10">PerM family membrane protein</fullName>
    </submittedName>
</protein>
<reference evidence="10 11" key="1">
    <citation type="submission" date="2018-06" db="EMBL/GenBank/DDBJ databases">
        <authorList>
            <consortium name="Pathogen Informatics"/>
            <person name="Doyle S."/>
        </authorList>
    </citation>
    <scope>NUCLEOTIDE SEQUENCE [LARGE SCALE GENOMIC DNA]</scope>
    <source>
        <strain evidence="10 11">NCTC11842</strain>
    </source>
</reference>
<dbReference type="GO" id="GO:0055085">
    <property type="term" value="P:transmembrane transport"/>
    <property type="evidence" value="ECO:0007669"/>
    <property type="project" value="TreeGrafter"/>
</dbReference>
<evidence type="ECO:0000313" key="11">
    <source>
        <dbReference type="Proteomes" id="UP000250443"/>
    </source>
</evidence>
<dbReference type="EMBL" id="JADMCD010000010">
    <property type="protein sequence ID" value="MBF8642586.1"/>
    <property type="molecule type" value="Genomic_DNA"/>
</dbReference>
<dbReference type="PANTHER" id="PTHR21716:SF53">
    <property type="entry name" value="PERMEASE PERM-RELATED"/>
    <property type="match status" value="1"/>
</dbReference>
<keyword evidence="4" id="KW-1003">Cell membrane</keyword>
<comment type="subcellular location">
    <subcellularLocation>
        <location evidence="1">Cell membrane</location>
        <topology evidence="1">Multi-pass membrane protein</topology>
    </subcellularLocation>
</comment>
<evidence type="ECO:0000256" key="2">
    <source>
        <dbReference type="ARBA" id="ARBA00009773"/>
    </source>
</evidence>
<feature type="transmembrane region" description="Helical" evidence="8">
    <location>
        <begin position="219"/>
        <end position="237"/>
    </location>
</feature>
<name>A0A2X2CV24_PSELU</name>
<feature type="transmembrane region" description="Helical" evidence="8">
    <location>
        <begin position="243"/>
        <end position="268"/>
    </location>
</feature>
<evidence type="ECO:0000256" key="1">
    <source>
        <dbReference type="ARBA" id="ARBA00004651"/>
    </source>
</evidence>
<dbReference type="InterPro" id="IPR002549">
    <property type="entry name" value="AI-2E-like"/>
</dbReference>
<feature type="transmembrane region" description="Helical" evidence="8">
    <location>
        <begin position="69"/>
        <end position="95"/>
    </location>
</feature>
<keyword evidence="12" id="KW-1185">Reference proteome</keyword>
<evidence type="ECO:0000256" key="6">
    <source>
        <dbReference type="ARBA" id="ARBA00022989"/>
    </source>
</evidence>
<evidence type="ECO:0000256" key="3">
    <source>
        <dbReference type="ARBA" id="ARBA00022448"/>
    </source>
</evidence>
<feature type="transmembrane region" description="Helical" evidence="8">
    <location>
        <begin position="280"/>
        <end position="302"/>
    </location>
</feature>
<gene>
    <name evidence="10" type="primary">tqsA</name>
    <name evidence="9" type="ORF">IRZ65_18060</name>
    <name evidence="10" type="ORF">NCTC11842_04124</name>
</gene>
<evidence type="ECO:0000256" key="4">
    <source>
        <dbReference type="ARBA" id="ARBA00022475"/>
    </source>
</evidence>
<dbReference type="AlphaFoldDB" id="A0A2X2CV24"/>
<reference evidence="9 12" key="2">
    <citation type="submission" date="2020-10" db="EMBL/GenBank/DDBJ databases">
        <title>Genome sequences of Pseudomonas isolates.</title>
        <authorList>
            <person name="Wessels L."/>
            <person name="Reich F."/>
            <person name="Hammerl J."/>
        </authorList>
    </citation>
    <scope>NUCLEOTIDE SEQUENCE [LARGE SCALE GENOMIC DNA]</scope>
    <source>
        <strain evidence="9 12">20-MO00624-0</strain>
    </source>
</reference>
<feature type="transmembrane region" description="Helical" evidence="8">
    <location>
        <begin position="314"/>
        <end position="340"/>
    </location>
</feature>